<evidence type="ECO:0000313" key="3">
    <source>
        <dbReference type="EMBL" id="AFP08120.1"/>
    </source>
</evidence>
<dbReference type="InterPro" id="IPR013783">
    <property type="entry name" value="Ig-like_fold"/>
</dbReference>
<sequence length="210" mass="23568">MRLLGVIVLLTELWAADIGQALKVVVTPGPAVEFTVGERGALFCRISQARRKNGRLALVWLYSNSFLDGQRILRLNRTGHVQTYTSCRASRCDLQSYEQGSVKVYVLILKNVSKSDEGHYRCRVQEIANLNKKWVSISNGNSTTEVKVRLPQTTIVPTSERTSETWTVPEDFDLETSTVLISRNPKEPWTVYGGKALPHSRRTLCFQVGG</sequence>
<dbReference type="Gene3D" id="2.60.40.10">
    <property type="entry name" value="Immunoglobulins"/>
    <property type="match status" value="1"/>
</dbReference>
<name>V9L8F9_CALMI</name>
<feature type="signal peptide" evidence="1">
    <location>
        <begin position="1"/>
        <end position="21"/>
    </location>
</feature>
<keyword evidence="1" id="KW-0732">Signal</keyword>
<dbReference type="InterPro" id="IPR007110">
    <property type="entry name" value="Ig-like_dom"/>
</dbReference>
<dbReference type="AlphaFoldDB" id="V9L8F9"/>
<dbReference type="InterPro" id="IPR036179">
    <property type="entry name" value="Ig-like_dom_sf"/>
</dbReference>
<proteinExistence type="evidence at transcript level"/>
<reference evidence="3" key="1">
    <citation type="journal article" date="2014" name="Nature">
        <title>Elephant shark genome provides unique insights into gnathostome evolution.</title>
        <authorList>
            <consortium name="International Elephant Shark Genome Sequencing Consortium"/>
            <person name="Venkatesh B."/>
            <person name="Lee A.P."/>
            <person name="Ravi V."/>
            <person name="Maurya A.K."/>
            <person name="Lian M.M."/>
            <person name="Swann J.B."/>
            <person name="Ohta Y."/>
            <person name="Flajnik M.F."/>
            <person name="Sutoh Y."/>
            <person name="Kasahara M."/>
            <person name="Hoon S."/>
            <person name="Gangu V."/>
            <person name="Roy S.W."/>
            <person name="Irimia M."/>
            <person name="Korzh V."/>
            <person name="Kondrychyn I."/>
            <person name="Lim Z.W."/>
            <person name="Tay B.H."/>
            <person name="Tohari S."/>
            <person name="Kong K.W."/>
            <person name="Ho S."/>
            <person name="Lorente-Galdos B."/>
            <person name="Quilez J."/>
            <person name="Marques-Bonet T."/>
            <person name="Raney B.J."/>
            <person name="Ingham P.W."/>
            <person name="Tay A."/>
            <person name="Hillier L.W."/>
            <person name="Minx P."/>
            <person name="Boehm T."/>
            <person name="Wilson R.K."/>
            <person name="Brenner S."/>
            <person name="Warren W.C."/>
        </authorList>
    </citation>
    <scope>NUCLEOTIDE SEQUENCE</scope>
    <source>
        <tissue evidence="3">Gills</tissue>
    </source>
</reference>
<accession>V9L8F9</accession>
<dbReference type="SMART" id="SM00409">
    <property type="entry name" value="IG"/>
    <property type="match status" value="1"/>
</dbReference>
<organism evidence="3">
    <name type="scientific">Callorhinchus milii</name>
    <name type="common">Ghost shark</name>
    <dbReference type="NCBI Taxonomy" id="7868"/>
    <lineage>
        <taxon>Eukaryota</taxon>
        <taxon>Metazoa</taxon>
        <taxon>Chordata</taxon>
        <taxon>Craniata</taxon>
        <taxon>Vertebrata</taxon>
        <taxon>Chondrichthyes</taxon>
        <taxon>Holocephali</taxon>
        <taxon>Chimaeriformes</taxon>
        <taxon>Callorhinchidae</taxon>
        <taxon>Callorhinchus</taxon>
    </lineage>
</organism>
<protein>
    <submittedName>
        <fullName evidence="3">Putative Ig-like domain-containing protein C10orf72-like protein</fullName>
    </submittedName>
</protein>
<evidence type="ECO:0000256" key="1">
    <source>
        <dbReference type="SAM" id="SignalP"/>
    </source>
</evidence>
<dbReference type="PROSITE" id="PS50835">
    <property type="entry name" value="IG_LIKE"/>
    <property type="match status" value="1"/>
</dbReference>
<feature type="chain" id="PRO_5004779168" evidence="1">
    <location>
        <begin position="22"/>
        <end position="210"/>
    </location>
</feature>
<dbReference type="InterPro" id="IPR003599">
    <property type="entry name" value="Ig_sub"/>
</dbReference>
<dbReference type="SUPFAM" id="SSF48726">
    <property type="entry name" value="Immunoglobulin"/>
    <property type="match status" value="1"/>
</dbReference>
<dbReference type="EMBL" id="JW875603">
    <property type="protein sequence ID" value="AFP08120.1"/>
    <property type="molecule type" value="mRNA"/>
</dbReference>
<evidence type="ECO:0000259" key="2">
    <source>
        <dbReference type="PROSITE" id="PS50835"/>
    </source>
</evidence>
<feature type="domain" description="Ig-like" evidence="2">
    <location>
        <begin position="22"/>
        <end position="138"/>
    </location>
</feature>